<name>A0A392RHJ2_9FABA</name>
<dbReference type="PANTHER" id="PTHR31425:SF35">
    <property type="entry name" value="MULTIPLE C2 DOMAIN AND TRANSMEMBRANE REGION PROTEIN 16"/>
    <property type="match status" value="1"/>
</dbReference>
<dbReference type="PROSITE" id="PS50004">
    <property type="entry name" value="C2"/>
    <property type="match status" value="1"/>
</dbReference>
<dbReference type="AlphaFoldDB" id="A0A392RHJ2"/>
<dbReference type="Pfam" id="PF00168">
    <property type="entry name" value="C2"/>
    <property type="match status" value="1"/>
</dbReference>
<dbReference type="Gene3D" id="2.60.40.150">
    <property type="entry name" value="C2 domain"/>
    <property type="match status" value="1"/>
</dbReference>
<evidence type="ECO:0000259" key="1">
    <source>
        <dbReference type="PROSITE" id="PS50004"/>
    </source>
</evidence>
<dbReference type="InterPro" id="IPR047257">
    <property type="entry name" value="C2B_MCTP_PRT_plant"/>
</dbReference>
<keyword evidence="3" id="KW-1185">Reference proteome</keyword>
<evidence type="ECO:0000313" key="3">
    <source>
        <dbReference type="Proteomes" id="UP000265520"/>
    </source>
</evidence>
<dbReference type="InterPro" id="IPR035892">
    <property type="entry name" value="C2_domain_sf"/>
</dbReference>
<dbReference type="InterPro" id="IPR047259">
    <property type="entry name" value="QUIRKY-like"/>
</dbReference>
<dbReference type="EMBL" id="LXQA010226235">
    <property type="protein sequence ID" value="MCI35719.1"/>
    <property type="molecule type" value="Genomic_DNA"/>
</dbReference>
<evidence type="ECO:0000313" key="2">
    <source>
        <dbReference type="EMBL" id="MCI35719.1"/>
    </source>
</evidence>
<dbReference type="PANTHER" id="PTHR31425">
    <property type="entry name" value="PHOSPHORIBOSYLANTHRANILATE TRANSFERASE ISOFORM 1"/>
    <property type="match status" value="1"/>
</dbReference>
<dbReference type="SUPFAM" id="SSF49562">
    <property type="entry name" value="C2 domain (Calcium/lipid-binding domain, CaLB)"/>
    <property type="match status" value="1"/>
</dbReference>
<dbReference type="SMART" id="SM00239">
    <property type="entry name" value="C2"/>
    <property type="match status" value="1"/>
</dbReference>
<proteinExistence type="predicted"/>
<dbReference type="CDD" id="cd08378">
    <property type="entry name" value="C2B_MCTP_PRT_plant"/>
    <property type="match status" value="1"/>
</dbReference>
<comment type="caution">
    <text evidence="2">The sequence shown here is derived from an EMBL/GenBank/DDBJ whole genome shotgun (WGS) entry which is preliminary data.</text>
</comment>
<feature type="non-terminal residue" evidence="2">
    <location>
        <position position="127"/>
    </location>
</feature>
<protein>
    <submittedName>
        <fullName evidence="2">C2 domain-containing family protein</fullName>
    </submittedName>
</protein>
<accession>A0A392RHJ2</accession>
<dbReference type="Proteomes" id="UP000265520">
    <property type="component" value="Unassembled WGS sequence"/>
</dbReference>
<feature type="domain" description="C2" evidence="1">
    <location>
        <begin position="1"/>
        <end position="99"/>
    </location>
</feature>
<reference evidence="2 3" key="1">
    <citation type="journal article" date="2018" name="Front. Plant Sci.">
        <title>Red Clover (Trifolium pratense) and Zigzag Clover (T. medium) - A Picture of Genomic Similarities and Differences.</title>
        <authorList>
            <person name="Dluhosova J."/>
            <person name="Istvanek J."/>
            <person name="Nedelnik J."/>
            <person name="Repkova J."/>
        </authorList>
    </citation>
    <scope>NUCLEOTIDE SEQUENCE [LARGE SCALE GENOMIC DNA]</scope>
    <source>
        <strain evidence="3">cv. 10/8</strain>
        <tissue evidence="2">Leaf</tissue>
    </source>
</reference>
<sequence length="127" mass="14161">MHYLFVRVVKARYLPTNGSPIVKISVSGHNVNSKPARKTTLFEWNQTFAFTRDAQDSSPILEIIVWDSPEPRLLGGVCFDVNEIPVRDPPDSPLAPQWYRMEGGGASHGDLMIATWIGTQADESFSD</sequence>
<organism evidence="2 3">
    <name type="scientific">Trifolium medium</name>
    <dbReference type="NCBI Taxonomy" id="97028"/>
    <lineage>
        <taxon>Eukaryota</taxon>
        <taxon>Viridiplantae</taxon>
        <taxon>Streptophyta</taxon>
        <taxon>Embryophyta</taxon>
        <taxon>Tracheophyta</taxon>
        <taxon>Spermatophyta</taxon>
        <taxon>Magnoliopsida</taxon>
        <taxon>eudicotyledons</taxon>
        <taxon>Gunneridae</taxon>
        <taxon>Pentapetalae</taxon>
        <taxon>rosids</taxon>
        <taxon>fabids</taxon>
        <taxon>Fabales</taxon>
        <taxon>Fabaceae</taxon>
        <taxon>Papilionoideae</taxon>
        <taxon>50 kb inversion clade</taxon>
        <taxon>NPAAA clade</taxon>
        <taxon>Hologalegina</taxon>
        <taxon>IRL clade</taxon>
        <taxon>Trifolieae</taxon>
        <taxon>Trifolium</taxon>
    </lineage>
</organism>
<dbReference type="InterPro" id="IPR000008">
    <property type="entry name" value="C2_dom"/>
</dbReference>